<organism evidence="4 5">
    <name type="scientific">Candidatus Woesebacteria bacterium GW2011_GWA1_40_43</name>
    <dbReference type="NCBI Taxonomy" id="1618553"/>
    <lineage>
        <taxon>Bacteria</taxon>
        <taxon>Candidatus Woeseibacteriota</taxon>
    </lineage>
</organism>
<keyword evidence="2" id="KW-0812">Transmembrane</keyword>
<protein>
    <submittedName>
        <fullName evidence="4">Dipeptidylaminopeptidase/acylaminoacyl-peptidase</fullName>
    </submittedName>
</protein>
<dbReference type="GO" id="GO:0004252">
    <property type="term" value="F:serine-type endopeptidase activity"/>
    <property type="evidence" value="ECO:0007669"/>
    <property type="project" value="InterPro"/>
</dbReference>
<dbReference type="Pfam" id="PF00326">
    <property type="entry name" value="Peptidase_S9"/>
    <property type="match status" value="1"/>
</dbReference>
<reference evidence="4 5" key="1">
    <citation type="journal article" date="2015" name="Nature">
        <title>rRNA introns, odd ribosomes, and small enigmatic genomes across a large radiation of phyla.</title>
        <authorList>
            <person name="Brown C.T."/>
            <person name="Hug L.A."/>
            <person name="Thomas B.C."/>
            <person name="Sharon I."/>
            <person name="Castelle C.J."/>
            <person name="Singh A."/>
            <person name="Wilkins M.J."/>
            <person name="Williams K.H."/>
            <person name="Banfield J.F."/>
        </authorList>
    </citation>
    <scope>NUCLEOTIDE SEQUENCE [LARGE SCALE GENOMIC DNA]</scope>
</reference>
<evidence type="ECO:0000313" key="4">
    <source>
        <dbReference type="EMBL" id="KKR64373.1"/>
    </source>
</evidence>
<dbReference type="EMBL" id="LBZA01000009">
    <property type="protein sequence ID" value="KKR64373.1"/>
    <property type="molecule type" value="Genomic_DNA"/>
</dbReference>
<dbReference type="InterPro" id="IPR002471">
    <property type="entry name" value="Pept_S9_AS"/>
</dbReference>
<comment type="caution">
    <text evidence="4">The sequence shown here is derived from an EMBL/GenBank/DDBJ whole genome shotgun (WGS) entry which is preliminary data.</text>
</comment>
<dbReference type="SUPFAM" id="SSF53474">
    <property type="entry name" value="alpha/beta-Hydrolases"/>
    <property type="match status" value="1"/>
</dbReference>
<dbReference type="InterPro" id="IPR029058">
    <property type="entry name" value="AB_hydrolase_fold"/>
</dbReference>
<feature type="domain" description="Peptidase S9 prolyl oligopeptidase catalytic" evidence="3">
    <location>
        <begin position="125"/>
        <end position="335"/>
    </location>
</feature>
<keyword evidence="2" id="KW-1133">Transmembrane helix</keyword>
<feature type="transmembrane region" description="Helical" evidence="2">
    <location>
        <begin position="7"/>
        <end position="26"/>
    </location>
</feature>
<dbReference type="GO" id="GO:0004177">
    <property type="term" value="F:aminopeptidase activity"/>
    <property type="evidence" value="ECO:0007669"/>
    <property type="project" value="UniProtKB-KW"/>
</dbReference>
<keyword evidence="2" id="KW-0472">Membrane</keyword>
<dbReference type="Gene3D" id="3.40.50.1820">
    <property type="entry name" value="alpha/beta hydrolase"/>
    <property type="match status" value="1"/>
</dbReference>
<keyword evidence="4" id="KW-0645">Protease</keyword>
<evidence type="ECO:0000256" key="2">
    <source>
        <dbReference type="SAM" id="Phobius"/>
    </source>
</evidence>
<name>A0A0G0SHL0_9BACT</name>
<dbReference type="PROSITE" id="PS00708">
    <property type="entry name" value="PRO_ENDOPEP_SER"/>
    <property type="match status" value="1"/>
</dbReference>
<dbReference type="InterPro" id="IPR050261">
    <property type="entry name" value="FrsA_esterase"/>
</dbReference>
<dbReference type="PANTHER" id="PTHR22946">
    <property type="entry name" value="DIENELACTONE HYDROLASE DOMAIN-CONTAINING PROTEIN-RELATED"/>
    <property type="match status" value="1"/>
</dbReference>
<sequence length="337" mass="38180">MNTVQTIVSNFIAVLAIIIGFFRPNISVSVQTAIRNLSNPLSVESMRQRDYPGSNITIEETLSPEKTYSRYIVSYRSDGLKLYALLFVPNGVKPAEGWPVIILNHGYIIPERYTPDGNYIAYADAFAKNGYIVFKPNYRGNGKSEGEPTSSYFSPDYIIDDLNAISSIRKYTLADPNKIGVWGHSMGGYITLKDLVINRTDIKAASIWAGVVAPYSDLMFNWQDKVSYKPDAEDLRLRNQNRDFLIKTFKTPAENPAFWNSIDPFTYLSDIKTPVQIEVGLADSQVPSDFSKNLYNKLKAVGKNVEYFEYPGNNHDINQSFTLAMKRTIDFFDLYLK</sequence>
<dbReference type="PANTHER" id="PTHR22946:SF9">
    <property type="entry name" value="POLYKETIDE TRANSFERASE AF380"/>
    <property type="match status" value="1"/>
</dbReference>
<dbReference type="Proteomes" id="UP000034293">
    <property type="component" value="Unassembled WGS sequence"/>
</dbReference>
<dbReference type="InterPro" id="IPR001375">
    <property type="entry name" value="Peptidase_S9_cat"/>
</dbReference>
<evidence type="ECO:0000313" key="5">
    <source>
        <dbReference type="Proteomes" id="UP000034293"/>
    </source>
</evidence>
<accession>A0A0G0SHL0</accession>
<dbReference type="GO" id="GO:0006508">
    <property type="term" value="P:proteolysis"/>
    <property type="evidence" value="ECO:0007669"/>
    <property type="project" value="InterPro"/>
</dbReference>
<evidence type="ECO:0000259" key="3">
    <source>
        <dbReference type="Pfam" id="PF00326"/>
    </source>
</evidence>
<keyword evidence="1" id="KW-0378">Hydrolase</keyword>
<dbReference type="AlphaFoldDB" id="A0A0G0SHL0"/>
<evidence type="ECO:0000256" key="1">
    <source>
        <dbReference type="ARBA" id="ARBA00022801"/>
    </source>
</evidence>
<proteinExistence type="predicted"/>
<dbReference type="GO" id="GO:0052689">
    <property type="term" value="F:carboxylic ester hydrolase activity"/>
    <property type="evidence" value="ECO:0007669"/>
    <property type="project" value="UniProtKB-ARBA"/>
</dbReference>
<gene>
    <name evidence="4" type="ORF">UU02_C0009G0022</name>
</gene>
<keyword evidence="4" id="KW-0031">Aminopeptidase</keyword>